<dbReference type="InterPro" id="IPR036942">
    <property type="entry name" value="Beta-barrel_TonB_sf"/>
</dbReference>
<dbReference type="KEGG" id="fpf:DCC35_12555"/>
<accession>A0A4D7JXS4</accession>
<evidence type="ECO:0000256" key="3">
    <source>
        <dbReference type="ARBA" id="ARBA00023237"/>
    </source>
</evidence>
<name>A0A4D7JXS4_9BACT</name>
<evidence type="ECO:0000256" key="4">
    <source>
        <dbReference type="SAM" id="SignalP"/>
    </source>
</evidence>
<dbReference type="AlphaFoldDB" id="A0A4D7JXS4"/>
<sequence>MNIKFISIYIILLFTSASITAQDEDKQKDKPKEKADSIDPTNIVIEKNKELTVPKASKIFVTAEESEADKKDLKVNYTIPKLEIKQLPALIPIRPLRINTEPIEKLYGNFVKAGFGNYATPYLKVLVNNKRSENMILGARVFHNSSGRGPEPYDENAAFGNTEIELNGKYMDNGVQVGGKLIGSLDKYHYYGYDPSLEVDKEDIRQLYRNVGLEIDFGTYQEKKDFNYNLTTSANRFWSDYEDSETQIGLEGHADWHINDEQNLQIDLELWHSNLKDTTRTDKRNLFQFTPSYYFHWNDFRIRAGVTVAYEDDTLNDNQKDLRFFPQVFAEYDLQDMISVYAGISGGINKQTYKGYVAANPYLGSSLDIRQEIKTFELDGGIRGQNKNYAYSVGFRAGSYLNMGFFNNSAADTSKFEIVYNNDAVAVFNFYANGRYQFNENGNIQLSMDVFNYGLDELLGAWHKPTYKFDLVAQYNFYDKLHVGFGAYYMGQIEALNPAQDDIVKLDNILDLNAQVSYLFSPRFSIFIEGYNLLNNDYQRYLNYRNKKVQFLAGLTYSF</sequence>
<dbReference type="EMBL" id="CP028923">
    <property type="protein sequence ID" value="QCK15515.1"/>
    <property type="molecule type" value="Genomic_DNA"/>
</dbReference>
<gene>
    <name evidence="5" type="ORF">DCC35_12555</name>
</gene>
<dbReference type="SUPFAM" id="SSF56935">
    <property type="entry name" value="Porins"/>
    <property type="match status" value="1"/>
</dbReference>
<dbReference type="Gene3D" id="2.40.170.20">
    <property type="entry name" value="TonB-dependent receptor, beta-barrel domain"/>
    <property type="match status" value="1"/>
</dbReference>
<dbReference type="OrthoDB" id="1264254at2"/>
<evidence type="ECO:0000313" key="6">
    <source>
        <dbReference type="Proteomes" id="UP000298616"/>
    </source>
</evidence>
<comment type="subcellular location">
    <subcellularLocation>
        <location evidence="1">Cell outer membrane</location>
    </subcellularLocation>
</comment>
<evidence type="ECO:0000256" key="2">
    <source>
        <dbReference type="ARBA" id="ARBA00023136"/>
    </source>
</evidence>
<keyword evidence="6" id="KW-1185">Reference proteome</keyword>
<dbReference type="GO" id="GO:0009279">
    <property type="term" value="C:cell outer membrane"/>
    <property type="evidence" value="ECO:0007669"/>
    <property type="project" value="UniProtKB-SubCell"/>
</dbReference>
<evidence type="ECO:0008006" key="7">
    <source>
        <dbReference type="Google" id="ProtNLM"/>
    </source>
</evidence>
<reference evidence="5 6" key="1">
    <citation type="submission" date="2018-04" db="EMBL/GenBank/DDBJ databases">
        <title>Complete genome uncultured novel isolate.</title>
        <authorList>
            <person name="Merlino G."/>
        </authorList>
    </citation>
    <scope>NUCLEOTIDE SEQUENCE [LARGE SCALE GENOMIC DNA]</scope>
    <source>
        <strain evidence="6">R1DC9</strain>
    </source>
</reference>
<feature type="chain" id="PRO_5020380007" description="TonB-dependent receptor" evidence="4">
    <location>
        <begin position="22"/>
        <end position="559"/>
    </location>
</feature>
<evidence type="ECO:0000256" key="1">
    <source>
        <dbReference type="ARBA" id="ARBA00004442"/>
    </source>
</evidence>
<dbReference type="Proteomes" id="UP000298616">
    <property type="component" value="Chromosome"/>
</dbReference>
<organism evidence="5 6">
    <name type="scientific">Mangrovivirga cuniculi</name>
    <dbReference type="NCBI Taxonomy" id="2715131"/>
    <lineage>
        <taxon>Bacteria</taxon>
        <taxon>Pseudomonadati</taxon>
        <taxon>Bacteroidota</taxon>
        <taxon>Cytophagia</taxon>
        <taxon>Cytophagales</taxon>
        <taxon>Mangrovivirgaceae</taxon>
        <taxon>Mangrovivirga</taxon>
    </lineage>
</organism>
<protein>
    <recommendedName>
        <fullName evidence="7">TonB-dependent receptor</fullName>
    </recommendedName>
</protein>
<evidence type="ECO:0000313" key="5">
    <source>
        <dbReference type="EMBL" id="QCK15515.1"/>
    </source>
</evidence>
<keyword evidence="2" id="KW-0472">Membrane</keyword>
<proteinExistence type="predicted"/>
<keyword evidence="3" id="KW-0998">Cell outer membrane</keyword>
<keyword evidence="4" id="KW-0732">Signal</keyword>
<feature type="signal peptide" evidence="4">
    <location>
        <begin position="1"/>
        <end position="21"/>
    </location>
</feature>
<dbReference type="RefSeq" id="WP_137091112.1">
    <property type="nucleotide sequence ID" value="NZ_CP028923.1"/>
</dbReference>